<evidence type="ECO:0000313" key="7">
    <source>
        <dbReference type="Proteomes" id="UP000306509"/>
    </source>
</evidence>
<feature type="transmembrane region" description="Helical" evidence="5">
    <location>
        <begin position="226"/>
        <end position="247"/>
    </location>
</feature>
<sequence length="419" mass="45199">MRSKFKIHLRYSMDFTFIFFKWVLCAILMGVICGAIGTAFHFSVHYASDLLSVHTWLLYLLPVSGLLIGFLYKICKMENDKGTNSILQSIRTSQEAPARLAPLIFIGTALTHLCGGSSGREGAALQIGGSIGTWFGHFIHLNEKDRHLITMCGMSALFSAVFSTPITAAFFCMEVISVGIIHYSAFVPCLISAIIANHLASYLGVEPTTFSVPLQHAFGLALGGKIIVLAAVCALVSMIFCIIMHKAGELYQKLLKNMYLRFFVGGCLVVGLTLLVGSRDYNGTGMELIYKAMNGEARPEAFLLKMIFTAVTLGAGFKGGEIVPSFCIGATLGATVGSLLGMDPGLAAAIGLVSLFCGVINCPIASILLSIELFGSSNLLLFCIACGVSYMLSGYYGIYSAQRIMYSKLHPQFINKQTK</sequence>
<gene>
    <name evidence="6" type="primary">clcA</name>
    <name evidence="6" type="ORF">DSM106044_05509</name>
</gene>
<evidence type="ECO:0000313" key="6">
    <source>
        <dbReference type="EMBL" id="TLC97711.1"/>
    </source>
</evidence>
<comment type="caution">
    <text evidence="6">The sequence shown here is derived from an EMBL/GenBank/DDBJ whole genome shotgun (WGS) entry which is preliminary data.</text>
</comment>
<keyword evidence="2 5" id="KW-0812">Transmembrane</keyword>
<dbReference type="InterPro" id="IPR014743">
    <property type="entry name" value="Cl-channel_core"/>
</dbReference>
<dbReference type="PANTHER" id="PTHR43427:SF12">
    <property type="entry name" value="CHLORIDE TRANSPORTER"/>
    <property type="match status" value="1"/>
</dbReference>
<accession>A0A4U8PZ95</accession>
<reference evidence="6 7" key="1">
    <citation type="journal article" date="2019" name="Anaerobe">
        <title>Detection of Robinsoniella peoriensis in multiple bone samples of a trauma patient.</title>
        <authorList>
            <person name="Schrottner P."/>
            <person name="Hartwich K."/>
            <person name="Bunk B."/>
            <person name="Schober I."/>
            <person name="Helbig S."/>
            <person name="Rudolph W.W."/>
            <person name="Gunzer F."/>
        </authorList>
    </citation>
    <scope>NUCLEOTIDE SEQUENCE [LARGE SCALE GENOMIC DNA]</scope>
    <source>
        <strain evidence="6 7">DSM 106044</strain>
    </source>
</reference>
<keyword evidence="3 5" id="KW-1133">Transmembrane helix</keyword>
<dbReference type="SUPFAM" id="SSF81340">
    <property type="entry name" value="Clc chloride channel"/>
    <property type="match status" value="1"/>
</dbReference>
<feature type="transmembrane region" description="Helical" evidence="5">
    <location>
        <begin position="323"/>
        <end position="342"/>
    </location>
</feature>
<proteinExistence type="predicted"/>
<dbReference type="InterPro" id="IPR050368">
    <property type="entry name" value="ClC-type_chloride_channel"/>
</dbReference>
<dbReference type="GO" id="GO:0016020">
    <property type="term" value="C:membrane"/>
    <property type="evidence" value="ECO:0007669"/>
    <property type="project" value="UniProtKB-SubCell"/>
</dbReference>
<feature type="transmembrane region" description="Helical" evidence="5">
    <location>
        <begin position="259"/>
        <end position="278"/>
    </location>
</feature>
<dbReference type="GO" id="GO:0015108">
    <property type="term" value="F:chloride transmembrane transporter activity"/>
    <property type="evidence" value="ECO:0007669"/>
    <property type="project" value="InterPro"/>
</dbReference>
<organism evidence="6 7">
    <name type="scientific">Robinsoniella peoriensis</name>
    <dbReference type="NCBI Taxonomy" id="180332"/>
    <lineage>
        <taxon>Bacteria</taxon>
        <taxon>Bacillati</taxon>
        <taxon>Bacillota</taxon>
        <taxon>Clostridia</taxon>
        <taxon>Lachnospirales</taxon>
        <taxon>Lachnospiraceae</taxon>
        <taxon>Robinsoniella</taxon>
    </lineage>
</organism>
<feature type="transmembrane region" description="Helical" evidence="5">
    <location>
        <begin position="299"/>
        <end position="317"/>
    </location>
</feature>
<keyword evidence="4 5" id="KW-0472">Membrane</keyword>
<protein>
    <submittedName>
        <fullName evidence="6">H(+)/Cl(-) exchange transporter ClcA</fullName>
    </submittedName>
</protein>
<dbReference type="STRING" id="180332.GCA_000797495_05386"/>
<dbReference type="Pfam" id="PF00654">
    <property type="entry name" value="Voltage_CLC"/>
    <property type="match status" value="1"/>
</dbReference>
<feature type="transmembrane region" description="Helical" evidence="5">
    <location>
        <begin position="377"/>
        <end position="398"/>
    </location>
</feature>
<evidence type="ECO:0000256" key="5">
    <source>
        <dbReference type="SAM" id="Phobius"/>
    </source>
</evidence>
<dbReference type="RefSeq" id="WP_138004162.1">
    <property type="nucleotide sequence ID" value="NZ_QGQD01000112.1"/>
</dbReference>
<feature type="transmembrane region" description="Helical" evidence="5">
    <location>
        <begin position="148"/>
        <end position="171"/>
    </location>
</feature>
<dbReference type="Gene3D" id="1.10.3080.10">
    <property type="entry name" value="Clc chloride channel"/>
    <property type="match status" value="1"/>
</dbReference>
<dbReference type="EMBL" id="QGQD01000112">
    <property type="protein sequence ID" value="TLC97711.1"/>
    <property type="molecule type" value="Genomic_DNA"/>
</dbReference>
<feature type="transmembrane region" description="Helical" evidence="5">
    <location>
        <begin position="183"/>
        <end position="205"/>
    </location>
</feature>
<name>A0A4U8PZ95_9FIRM</name>
<evidence type="ECO:0000256" key="1">
    <source>
        <dbReference type="ARBA" id="ARBA00004141"/>
    </source>
</evidence>
<evidence type="ECO:0000256" key="4">
    <source>
        <dbReference type="ARBA" id="ARBA00023136"/>
    </source>
</evidence>
<feature type="transmembrane region" description="Helical" evidence="5">
    <location>
        <begin position="349"/>
        <end position="371"/>
    </location>
</feature>
<feature type="transmembrane region" description="Helical" evidence="5">
    <location>
        <begin position="20"/>
        <end position="44"/>
    </location>
</feature>
<dbReference type="AlphaFoldDB" id="A0A4U8PZ95"/>
<dbReference type="PANTHER" id="PTHR43427">
    <property type="entry name" value="CHLORIDE CHANNEL PROTEIN CLC-E"/>
    <property type="match status" value="1"/>
</dbReference>
<evidence type="ECO:0000256" key="3">
    <source>
        <dbReference type="ARBA" id="ARBA00022989"/>
    </source>
</evidence>
<keyword evidence="7" id="KW-1185">Reference proteome</keyword>
<dbReference type="Proteomes" id="UP000306509">
    <property type="component" value="Unassembled WGS sequence"/>
</dbReference>
<comment type="subcellular location">
    <subcellularLocation>
        <location evidence="1">Membrane</location>
        <topology evidence="1">Multi-pass membrane protein</topology>
    </subcellularLocation>
</comment>
<evidence type="ECO:0000256" key="2">
    <source>
        <dbReference type="ARBA" id="ARBA00022692"/>
    </source>
</evidence>
<dbReference type="InterPro" id="IPR001807">
    <property type="entry name" value="ClC"/>
</dbReference>
<feature type="transmembrane region" description="Helical" evidence="5">
    <location>
        <begin position="56"/>
        <end position="75"/>
    </location>
</feature>